<dbReference type="AlphaFoldDB" id="A0A379YWZ4"/>
<keyword evidence="3" id="KW-1133">Transmembrane helix</keyword>
<keyword evidence="2" id="KW-0812">Transmembrane</keyword>
<comment type="subcellular location">
    <subcellularLocation>
        <location evidence="1">Membrane</location>
        <topology evidence="1">Multi-pass membrane protein</topology>
    </subcellularLocation>
</comment>
<dbReference type="Proteomes" id="UP000254765">
    <property type="component" value="Unassembled WGS sequence"/>
</dbReference>
<feature type="domain" description="NarX-like N-terminal" evidence="6">
    <location>
        <begin position="33"/>
        <end position="126"/>
    </location>
</feature>
<feature type="region of interest" description="Disordered" evidence="5">
    <location>
        <begin position="226"/>
        <end position="246"/>
    </location>
</feature>
<organism evidence="7 8">
    <name type="scientific">Serratia marcescens</name>
    <dbReference type="NCBI Taxonomy" id="615"/>
    <lineage>
        <taxon>Bacteria</taxon>
        <taxon>Pseudomonadati</taxon>
        <taxon>Pseudomonadota</taxon>
        <taxon>Gammaproteobacteria</taxon>
        <taxon>Enterobacterales</taxon>
        <taxon>Yersiniaceae</taxon>
        <taxon>Serratia</taxon>
    </lineage>
</organism>
<dbReference type="GO" id="GO:0016020">
    <property type="term" value="C:membrane"/>
    <property type="evidence" value="ECO:0007669"/>
    <property type="project" value="UniProtKB-SubCell"/>
</dbReference>
<accession>A0A379YWZ4</accession>
<sequence>MLVKRSVTGSLARALFGIVILSVLATGLALTTVAGSQSDAEAINIAGSLRMQSYRLAFDLDRQSPELELHLQQYRQSLQAPALQKLARFYVPAEVRNHYLALQRTWQTMERQIRDGQAAAYRAEVAGYVNRVDHFVSALQRYSELKLTPGGRRQRTGLRRHHRPGAVLHPLYAPPGGHAAAAPGRRQPARATARLSPPAAGRGAAERARRAVANLQRHVGRAGPALSVAGAESAGKNPAPAAGQRKRWRCCIAVHRR</sequence>
<dbReference type="CDD" id="cd22899">
    <property type="entry name" value="NarQ_sensor"/>
    <property type="match status" value="1"/>
</dbReference>
<gene>
    <name evidence="7" type="ORF">NCTC10211_02609</name>
</gene>
<proteinExistence type="predicted"/>
<dbReference type="InterPro" id="IPR042295">
    <property type="entry name" value="NarX-like_N_sf"/>
</dbReference>
<evidence type="ECO:0000256" key="3">
    <source>
        <dbReference type="ARBA" id="ARBA00022989"/>
    </source>
</evidence>
<evidence type="ECO:0000259" key="6">
    <source>
        <dbReference type="Pfam" id="PF13675"/>
    </source>
</evidence>
<name>A0A379YWZ4_SERMA</name>
<evidence type="ECO:0000256" key="5">
    <source>
        <dbReference type="SAM" id="MobiDB-lite"/>
    </source>
</evidence>
<evidence type="ECO:0000313" key="7">
    <source>
        <dbReference type="EMBL" id="SUI51271.1"/>
    </source>
</evidence>
<evidence type="ECO:0000256" key="4">
    <source>
        <dbReference type="ARBA" id="ARBA00023136"/>
    </source>
</evidence>
<feature type="region of interest" description="Disordered" evidence="5">
    <location>
        <begin position="174"/>
        <end position="210"/>
    </location>
</feature>
<protein>
    <submittedName>
        <fullName evidence="7">Nitrate/nitrite sensor protein NarQ</fullName>
    </submittedName>
</protein>
<feature type="compositionally biased region" description="Low complexity" evidence="5">
    <location>
        <begin position="174"/>
        <end position="203"/>
    </location>
</feature>
<evidence type="ECO:0000313" key="8">
    <source>
        <dbReference type="Proteomes" id="UP000254765"/>
    </source>
</evidence>
<dbReference type="Gene3D" id="1.20.120.960">
    <property type="entry name" value="Histidine kinase NarX, sensor domain"/>
    <property type="match status" value="1"/>
</dbReference>
<keyword evidence="4" id="KW-0472">Membrane</keyword>
<evidence type="ECO:0000256" key="2">
    <source>
        <dbReference type="ARBA" id="ARBA00022692"/>
    </source>
</evidence>
<evidence type="ECO:0000256" key="1">
    <source>
        <dbReference type="ARBA" id="ARBA00004141"/>
    </source>
</evidence>
<reference evidence="7 8" key="1">
    <citation type="submission" date="2018-06" db="EMBL/GenBank/DDBJ databases">
        <authorList>
            <consortium name="Pathogen Informatics"/>
            <person name="Doyle S."/>
        </authorList>
    </citation>
    <scope>NUCLEOTIDE SEQUENCE [LARGE SCALE GENOMIC DNA]</scope>
    <source>
        <strain evidence="7 8">NCTC10211</strain>
    </source>
</reference>
<dbReference type="InterPro" id="IPR029095">
    <property type="entry name" value="NarX-like_N"/>
</dbReference>
<dbReference type="EMBL" id="UGYK01000002">
    <property type="protein sequence ID" value="SUI51271.1"/>
    <property type="molecule type" value="Genomic_DNA"/>
</dbReference>
<dbReference type="Pfam" id="PF13675">
    <property type="entry name" value="PilJ"/>
    <property type="match status" value="1"/>
</dbReference>